<evidence type="ECO:0000313" key="14">
    <source>
        <dbReference type="Proteomes" id="UP000244913"/>
    </source>
</evidence>
<dbReference type="InterPro" id="IPR010054">
    <property type="entry name" value="Type2_sec_GspG"/>
</dbReference>
<evidence type="ECO:0000256" key="2">
    <source>
        <dbReference type="ARBA" id="ARBA00009984"/>
    </source>
</evidence>
<keyword evidence="7 11" id="KW-0812">Transmembrane</keyword>
<dbReference type="PRINTS" id="PR00813">
    <property type="entry name" value="BCTERIALGSPG"/>
</dbReference>
<dbReference type="InterPro" id="IPR013545">
    <property type="entry name" value="T2SS_protein-GspG_C"/>
</dbReference>
<evidence type="ECO:0000256" key="8">
    <source>
        <dbReference type="ARBA" id="ARBA00022989"/>
    </source>
</evidence>
<comment type="similarity">
    <text evidence="2">Belongs to the GSP G family.</text>
</comment>
<dbReference type="InterPro" id="IPR000983">
    <property type="entry name" value="Bac_GSPG_pilin"/>
</dbReference>
<evidence type="ECO:0000259" key="12">
    <source>
        <dbReference type="Pfam" id="PF08334"/>
    </source>
</evidence>
<keyword evidence="6" id="KW-0997">Cell inner membrane</keyword>
<dbReference type="NCBIfam" id="TIGR01710">
    <property type="entry name" value="typeII_sec_gspG"/>
    <property type="match status" value="1"/>
</dbReference>
<evidence type="ECO:0000313" key="13">
    <source>
        <dbReference type="EMBL" id="PVM88811.1"/>
    </source>
</evidence>
<evidence type="ECO:0000256" key="3">
    <source>
        <dbReference type="ARBA" id="ARBA00020042"/>
    </source>
</evidence>
<evidence type="ECO:0000256" key="1">
    <source>
        <dbReference type="ARBA" id="ARBA00004377"/>
    </source>
</evidence>
<dbReference type="GO" id="GO:0005886">
    <property type="term" value="C:plasma membrane"/>
    <property type="evidence" value="ECO:0007669"/>
    <property type="project" value="UniProtKB-SubCell"/>
</dbReference>
<gene>
    <name evidence="13" type="primary">gspG</name>
    <name evidence="13" type="ORF">DDF65_01300</name>
</gene>
<dbReference type="EMBL" id="QDKP01000007">
    <property type="protein sequence ID" value="PVM88811.1"/>
    <property type="molecule type" value="Genomic_DNA"/>
</dbReference>
<evidence type="ECO:0000256" key="6">
    <source>
        <dbReference type="ARBA" id="ARBA00022519"/>
    </source>
</evidence>
<dbReference type="InterPro" id="IPR012902">
    <property type="entry name" value="N_methyl_site"/>
</dbReference>
<dbReference type="Pfam" id="PF08334">
    <property type="entry name" value="T2SSG"/>
    <property type="match status" value="1"/>
</dbReference>
<dbReference type="SUPFAM" id="SSF54523">
    <property type="entry name" value="Pili subunits"/>
    <property type="match status" value="1"/>
</dbReference>
<evidence type="ECO:0000256" key="5">
    <source>
        <dbReference type="ARBA" id="ARBA00022481"/>
    </source>
</evidence>
<dbReference type="PANTHER" id="PTHR30093:SF44">
    <property type="entry name" value="TYPE II SECRETION SYSTEM CORE PROTEIN G"/>
    <property type="match status" value="1"/>
</dbReference>
<feature type="domain" description="Type II secretion system protein GspG C-terminal" evidence="12">
    <location>
        <begin position="40"/>
        <end position="143"/>
    </location>
</feature>
<evidence type="ECO:0000256" key="9">
    <source>
        <dbReference type="ARBA" id="ARBA00023136"/>
    </source>
</evidence>
<dbReference type="AlphaFoldDB" id="A0A2T9JZ70"/>
<dbReference type="NCBIfam" id="TIGR02532">
    <property type="entry name" value="IV_pilin_GFxxxE"/>
    <property type="match status" value="1"/>
</dbReference>
<dbReference type="InterPro" id="IPR045584">
    <property type="entry name" value="Pilin-like"/>
</dbReference>
<feature type="region of interest" description="Disordered" evidence="10">
    <location>
        <begin position="123"/>
        <end position="147"/>
    </location>
</feature>
<dbReference type="Proteomes" id="UP000244913">
    <property type="component" value="Unassembled WGS sequence"/>
</dbReference>
<evidence type="ECO:0000256" key="11">
    <source>
        <dbReference type="SAM" id="Phobius"/>
    </source>
</evidence>
<protein>
    <recommendedName>
        <fullName evidence="3">Type II secretion system core protein G</fullName>
    </recommendedName>
</protein>
<keyword evidence="8 11" id="KW-1133">Transmembrane helix</keyword>
<feature type="compositionally biased region" description="Basic and acidic residues" evidence="10">
    <location>
        <begin position="130"/>
        <end position="147"/>
    </location>
</feature>
<organism evidence="13 14">
    <name type="scientific">Caulobacter radicis</name>
    <dbReference type="NCBI Taxonomy" id="2172650"/>
    <lineage>
        <taxon>Bacteria</taxon>
        <taxon>Pseudomonadati</taxon>
        <taxon>Pseudomonadota</taxon>
        <taxon>Alphaproteobacteria</taxon>
        <taxon>Caulobacterales</taxon>
        <taxon>Caulobacteraceae</taxon>
        <taxon>Caulobacter</taxon>
    </lineage>
</organism>
<accession>A0A2T9JZ70</accession>
<keyword evidence="5" id="KW-0488">Methylation</keyword>
<comment type="subcellular location">
    <subcellularLocation>
        <location evidence="1">Cell inner membrane</location>
        <topology evidence="1">Single-pass membrane protein</topology>
    </subcellularLocation>
</comment>
<keyword evidence="14" id="KW-1185">Reference proteome</keyword>
<dbReference type="Pfam" id="PF07963">
    <property type="entry name" value="N_methyl"/>
    <property type="match status" value="1"/>
</dbReference>
<name>A0A2T9JZ70_9CAUL</name>
<evidence type="ECO:0000256" key="7">
    <source>
        <dbReference type="ARBA" id="ARBA00022692"/>
    </source>
</evidence>
<feature type="transmembrane region" description="Helical" evidence="11">
    <location>
        <begin position="22"/>
        <end position="41"/>
    </location>
</feature>
<dbReference type="GO" id="GO:0015627">
    <property type="term" value="C:type II protein secretion system complex"/>
    <property type="evidence" value="ECO:0007669"/>
    <property type="project" value="InterPro"/>
</dbReference>
<reference evidence="13 14" key="1">
    <citation type="submission" date="2018-04" db="EMBL/GenBank/DDBJ databases">
        <title>The genome sequence of Caulobacter sp. 736.</title>
        <authorList>
            <person name="Gao J."/>
            <person name="Sun J."/>
        </authorList>
    </citation>
    <scope>NUCLEOTIDE SEQUENCE [LARGE SCALE GENOMIC DNA]</scope>
    <source>
        <strain evidence="13 14">736</strain>
    </source>
</reference>
<evidence type="ECO:0000256" key="4">
    <source>
        <dbReference type="ARBA" id="ARBA00022475"/>
    </source>
</evidence>
<dbReference type="PANTHER" id="PTHR30093">
    <property type="entry name" value="GENERAL SECRETION PATHWAY PROTEIN G"/>
    <property type="match status" value="1"/>
</dbReference>
<comment type="caution">
    <text evidence="13">The sequence shown here is derived from an EMBL/GenBank/DDBJ whole genome shotgun (WGS) entry which is preliminary data.</text>
</comment>
<dbReference type="Gene3D" id="3.30.700.10">
    <property type="entry name" value="Glycoprotein, Type 4 Pilin"/>
    <property type="match status" value="1"/>
</dbReference>
<keyword evidence="9 11" id="KW-0472">Membrane</keyword>
<evidence type="ECO:0000256" key="10">
    <source>
        <dbReference type="SAM" id="MobiDB-lite"/>
    </source>
</evidence>
<sequence length="147" mass="15993">MHRQEGQERMTRNDDGYTLTEMLVVIAIIGLIAAVLTPSLMGQLGRSRVKAAELQLDSVAAAVETFHSDVGRYPTQAEGLKVLVDAPSGDDAWTGPYVKNAKTLQDPWGQPLIYRLTDEGQGFEVSSNGADRKPGGTGVKRDLRRPE</sequence>
<proteinExistence type="inferred from homology"/>
<dbReference type="GO" id="GO:0015628">
    <property type="term" value="P:protein secretion by the type II secretion system"/>
    <property type="evidence" value="ECO:0007669"/>
    <property type="project" value="InterPro"/>
</dbReference>
<keyword evidence="4" id="KW-1003">Cell membrane</keyword>